<dbReference type="InterPro" id="IPR011006">
    <property type="entry name" value="CheY-like_superfamily"/>
</dbReference>
<dbReference type="InterPro" id="IPR029016">
    <property type="entry name" value="GAF-like_dom_sf"/>
</dbReference>
<dbReference type="InterPro" id="IPR012074">
    <property type="entry name" value="GAF_ANTAR"/>
</dbReference>
<sequence length="237" mass="25919">MKEDIREAQLLESFATLADTLVAGYDILDLLQTLVERCQALLTATQAGILLADGNGSLDVVASTDERSQLIELMQLGPDGGPCVECYVSGHAVSVPSIDDLQTHWTSFRDAALAQGFHSIHAFPLRLRNVTIGSLNLFRDEQGELDKLDTVAAQAMADVATIGILQERAVAEGDVIRSQLQRALDSRVIIEQAKGVISYRHRIPVDEAFNRIRGHARSQQLPLTAVARDIVERRLAL</sequence>
<reference evidence="6" key="2">
    <citation type="submission" date="2023-01" db="EMBL/GenBank/DDBJ databases">
        <authorList>
            <person name="Sun Q."/>
            <person name="Evtushenko L."/>
        </authorList>
    </citation>
    <scope>NUCLEOTIDE SEQUENCE</scope>
    <source>
        <strain evidence="6">VKM Ac-1401</strain>
    </source>
</reference>
<accession>A0A9W6LZL4</accession>
<dbReference type="GO" id="GO:0003723">
    <property type="term" value="F:RNA binding"/>
    <property type="evidence" value="ECO:0007669"/>
    <property type="project" value="InterPro"/>
</dbReference>
<keyword evidence="1" id="KW-0808">Transferase</keyword>
<dbReference type="GO" id="GO:0016301">
    <property type="term" value="F:kinase activity"/>
    <property type="evidence" value="ECO:0007669"/>
    <property type="project" value="UniProtKB-KW"/>
</dbReference>
<organism evidence="6 7">
    <name type="scientific">Leifsonia poae</name>
    <dbReference type="NCBI Taxonomy" id="110933"/>
    <lineage>
        <taxon>Bacteria</taxon>
        <taxon>Bacillati</taxon>
        <taxon>Actinomycetota</taxon>
        <taxon>Actinomycetes</taxon>
        <taxon>Micrococcales</taxon>
        <taxon>Microbacteriaceae</taxon>
        <taxon>Leifsonia</taxon>
    </lineage>
</organism>
<dbReference type="SMART" id="SM01012">
    <property type="entry name" value="ANTAR"/>
    <property type="match status" value="1"/>
</dbReference>
<dbReference type="Proteomes" id="UP001142372">
    <property type="component" value="Unassembled WGS sequence"/>
</dbReference>
<dbReference type="EMBL" id="BSEN01000006">
    <property type="protein sequence ID" value="GLJ76363.1"/>
    <property type="molecule type" value="Genomic_DNA"/>
</dbReference>
<dbReference type="InterPro" id="IPR005561">
    <property type="entry name" value="ANTAR"/>
</dbReference>
<protein>
    <submittedName>
        <fullName evidence="6">Transcriptional regulator</fullName>
    </submittedName>
</protein>
<dbReference type="Pfam" id="PF03861">
    <property type="entry name" value="ANTAR"/>
    <property type="match status" value="1"/>
</dbReference>
<dbReference type="SUPFAM" id="SSF52172">
    <property type="entry name" value="CheY-like"/>
    <property type="match status" value="1"/>
</dbReference>
<dbReference type="SUPFAM" id="SSF55781">
    <property type="entry name" value="GAF domain-like"/>
    <property type="match status" value="1"/>
</dbReference>
<evidence type="ECO:0000259" key="5">
    <source>
        <dbReference type="PROSITE" id="PS50921"/>
    </source>
</evidence>
<dbReference type="Gene3D" id="1.10.10.10">
    <property type="entry name" value="Winged helix-like DNA-binding domain superfamily/Winged helix DNA-binding domain"/>
    <property type="match status" value="1"/>
</dbReference>
<evidence type="ECO:0000313" key="6">
    <source>
        <dbReference type="EMBL" id="GLJ76363.1"/>
    </source>
</evidence>
<evidence type="ECO:0000256" key="1">
    <source>
        <dbReference type="ARBA" id="ARBA00022679"/>
    </source>
</evidence>
<dbReference type="RefSeq" id="WP_271177018.1">
    <property type="nucleotide sequence ID" value="NZ_BAAAJO010000005.1"/>
</dbReference>
<comment type="caution">
    <text evidence="6">The sequence shown here is derived from an EMBL/GenBank/DDBJ whole genome shotgun (WGS) entry which is preliminary data.</text>
</comment>
<dbReference type="AlphaFoldDB" id="A0A9W6LZL4"/>
<feature type="domain" description="ANTAR" evidence="5">
    <location>
        <begin position="170"/>
        <end position="231"/>
    </location>
</feature>
<keyword evidence="3" id="KW-0805">Transcription regulation</keyword>
<dbReference type="Gene3D" id="3.30.450.40">
    <property type="match status" value="1"/>
</dbReference>
<evidence type="ECO:0000313" key="7">
    <source>
        <dbReference type="Proteomes" id="UP001142372"/>
    </source>
</evidence>
<keyword evidence="2" id="KW-0418">Kinase</keyword>
<dbReference type="Pfam" id="PF13185">
    <property type="entry name" value="GAF_2"/>
    <property type="match status" value="1"/>
</dbReference>
<reference evidence="6" key="1">
    <citation type="journal article" date="2014" name="Int. J. Syst. Evol. Microbiol.">
        <title>Complete genome sequence of Corynebacterium casei LMG S-19264T (=DSM 44701T), isolated from a smear-ripened cheese.</title>
        <authorList>
            <consortium name="US DOE Joint Genome Institute (JGI-PGF)"/>
            <person name="Walter F."/>
            <person name="Albersmeier A."/>
            <person name="Kalinowski J."/>
            <person name="Ruckert C."/>
        </authorList>
    </citation>
    <scope>NUCLEOTIDE SEQUENCE</scope>
    <source>
        <strain evidence="6">VKM Ac-1401</strain>
    </source>
</reference>
<gene>
    <name evidence="6" type="ORF">GCM10017584_19370</name>
</gene>
<dbReference type="PIRSF" id="PIRSF036625">
    <property type="entry name" value="GAF_ANTAR"/>
    <property type="match status" value="1"/>
</dbReference>
<evidence type="ECO:0000256" key="2">
    <source>
        <dbReference type="ARBA" id="ARBA00022777"/>
    </source>
</evidence>
<dbReference type="InterPro" id="IPR036388">
    <property type="entry name" value="WH-like_DNA-bd_sf"/>
</dbReference>
<keyword evidence="4" id="KW-0804">Transcription</keyword>
<evidence type="ECO:0000256" key="4">
    <source>
        <dbReference type="ARBA" id="ARBA00023163"/>
    </source>
</evidence>
<name>A0A9W6LZL4_9MICO</name>
<evidence type="ECO:0000256" key="3">
    <source>
        <dbReference type="ARBA" id="ARBA00023015"/>
    </source>
</evidence>
<dbReference type="InterPro" id="IPR003018">
    <property type="entry name" value="GAF"/>
</dbReference>
<dbReference type="PROSITE" id="PS50921">
    <property type="entry name" value="ANTAR"/>
    <property type="match status" value="1"/>
</dbReference>
<keyword evidence="7" id="KW-1185">Reference proteome</keyword>
<proteinExistence type="predicted"/>